<evidence type="ECO:0000256" key="6">
    <source>
        <dbReference type="ARBA" id="ARBA00022490"/>
    </source>
</evidence>
<comment type="caution">
    <text evidence="14">The sequence shown here is derived from an EMBL/GenBank/DDBJ whole genome shotgun (WGS) entry which is preliminary data.</text>
</comment>
<evidence type="ECO:0000256" key="5">
    <source>
        <dbReference type="ARBA" id="ARBA00015519"/>
    </source>
</evidence>
<evidence type="ECO:0000256" key="9">
    <source>
        <dbReference type="ARBA" id="ARBA00022801"/>
    </source>
</evidence>
<dbReference type="EMBL" id="RCHS01001311">
    <property type="protein sequence ID" value="RMX54183.1"/>
    <property type="molecule type" value="Genomic_DNA"/>
</dbReference>
<evidence type="ECO:0000259" key="13">
    <source>
        <dbReference type="Pfam" id="PF13359"/>
    </source>
</evidence>
<dbReference type="InterPro" id="IPR027806">
    <property type="entry name" value="HARBI1_dom"/>
</dbReference>
<dbReference type="GO" id="GO:0005737">
    <property type="term" value="C:cytoplasm"/>
    <property type="evidence" value="ECO:0007669"/>
    <property type="project" value="UniProtKB-SubCell"/>
</dbReference>
<reference evidence="14 15" key="1">
    <citation type="journal article" date="2018" name="Sci. Rep.">
        <title>Comparative analysis of the Pocillopora damicornis genome highlights role of immune system in coral evolution.</title>
        <authorList>
            <person name="Cunning R."/>
            <person name="Bay R.A."/>
            <person name="Gillette P."/>
            <person name="Baker A.C."/>
            <person name="Traylor-Knowles N."/>
        </authorList>
    </citation>
    <scope>NUCLEOTIDE SEQUENCE [LARGE SCALE GENOMIC DNA]</scope>
    <source>
        <strain evidence="14">RSMAS</strain>
        <tissue evidence="14">Whole animal</tissue>
    </source>
</reference>
<dbReference type="Proteomes" id="UP000275408">
    <property type="component" value="Unassembled WGS sequence"/>
</dbReference>
<comment type="subcellular location">
    <subcellularLocation>
        <location evidence="3">Cytoplasm</location>
    </subcellularLocation>
    <subcellularLocation>
        <location evidence="2">Nucleus</location>
    </subcellularLocation>
</comment>
<dbReference type="OrthoDB" id="10067974at2759"/>
<proteinExistence type="inferred from homology"/>
<dbReference type="GO" id="GO:0016787">
    <property type="term" value="F:hydrolase activity"/>
    <property type="evidence" value="ECO:0007669"/>
    <property type="project" value="UniProtKB-KW"/>
</dbReference>
<accession>A0A3M6UKH6</accession>
<feature type="domain" description="DDE Tnp4" evidence="13">
    <location>
        <begin position="149"/>
        <end position="302"/>
    </location>
</feature>
<evidence type="ECO:0000256" key="11">
    <source>
        <dbReference type="ARBA" id="ARBA00030126"/>
    </source>
</evidence>
<keyword evidence="10" id="KW-0539">Nucleus</keyword>
<evidence type="ECO:0000256" key="7">
    <source>
        <dbReference type="ARBA" id="ARBA00022722"/>
    </source>
</evidence>
<keyword evidence="7" id="KW-0540">Nuclease</keyword>
<dbReference type="GO" id="GO:0004518">
    <property type="term" value="F:nuclease activity"/>
    <property type="evidence" value="ECO:0007669"/>
    <property type="project" value="UniProtKB-KW"/>
</dbReference>
<dbReference type="GO" id="GO:0005634">
    <property type="term" value="C:nucleus"/>
    <property type="evidence" value="ECO:0007669"/>
    <property type="project" value="UniProtKB-SubCell"/>
</dbReference>
<dbReference type="Pfam" id="PF13359">
    <property type="entry name" value="DDE_Tnp_4"/>
    <property type="match status" value="1"/>
</dbReference>
<evidence type="ECO:0000256" key="10">
    <source>
        <dbReference type="ARBA" id="ARBA00023242"/>
    </source>
</evidence>
<keyword evidence="8" id="KW-0479">Metal-binding</keyword>
<dbReference type="InterPro" id="IPR026103">
    <property type="entry name" value="HARBI1_animal"/>
</dbReference>
<dbReference type="InterPro" id="IPR045249">
    <property type="entry name" value="HARBI1-like"/>
</dbReference>
<dbReference type="PANTHER" id="PTHR22930">
    <property type="match status" value="1"/>
</dbReference>
<keyword evidence="15" id="KW-1185">Reference proteome</keyword>
<evidence type="ECO:0000313" key="14">
    <source>
        <dbReference type="EMBL" id="RMX54183.1"/>
    </source>
</evidence>
<comment type="cofactor">
    <cofactor evidence="1">
        <name>a divalent metal cation</name>
        <dbReference type="ChEBI" id="CHEBI:60240"/>
    </cofactor>
</comment>
<evidence type="ECO:0000256" key="12">
    <source>
        <dbReference type="ARBA" id="ARBA00045850"/>
    </source>
</evidence>
<name>A0A3M6UKH6_POCDA</name>
<comment type="function">
    <text evidence="12">Transposase-derived protein that may have nuclease activity. Does not have transposase activity.</text>
</comment>
<evidence type="ECO:0000313" key="15">
    <source>
        <dbReference type="Proteomes" id="UP000275408"/>
    </source>
</evidence>
<gene>
    <name evidence="14" type="ORF">pdam_00012154</name>
</gene>
<organism evidence="14 15">
    <name type="scientific">Pocillopora damicornis</name>
    <name type="common">Cauliflower coral</name>
    <name type="synonym">Millepora damicornis</name>
    <dbReference type="NCBI Taxonomy" id="46731"/>
    <lineage>
        <taxon>Eukaryota</taxon>
        <taxon>Metazoa</taxon>
        <taxon>Cnidaria</taxon>
        <taxon>Anthozoa</taxon>
        <taxon>Hexacorallia</taxon>
        <taxon>Scleractinia</taxon>
        <taxon>Astrocoeniina</taxon>
        <taxon>Pocilloporidae</taxon>
        <taxon>Pocillopora</taxon>
    </lineage>
</organism>
<keyword evidence="9" id="KW-0378">Hydrolase</keyword>
<protein>
    <recommendedName>
        <fullName evidence="5">Putative nuclease HARBI1</fullName>
    </recommendedName>
    <alternativeName>
        <fullName evidence="11">Harbinger transposase-derived nuclease</fullName>
    </alternativeName>
</protein>
<sequence>MPSSSEEELDELLRRQVICQPRNFQNRRLFEIENPREFQEKFRLPVDAFVHLLELIGPRLEYRTRRSRALTARQQFLVFLHFLGTNSFYHVMHSCRGISTSTVWHIVHRVIPAILSLKREFIRWPAGQPLSIAAKFRDIAGFPCVAGFVDGTHVQVNPPRNDEDPYVNCHHFKSLNVAMVSGSDYTIYFCSSRCPGRWHDSRVIKESSLWTAFEQQGNRPFPGAVILGDSAYACNSWLIPPFRGDVEGARRRFNEAHKKTRCTIERAFGILKKRFYALQTAIRVKNMTRAAGLVQCAVILHNLCILFSDNGDDMLDDADLDNVHDELDIGPGEEQEDRRQQLLQHFL</sequence>
<evidence type="ECO:0000256" key="8">
    <source>
        <dbReference type="ARBA" id="ARBA00022723"/>
    </source>
</evidence>
<comment type="similarity">
    <text evidence="4">Belongs to the HARBI1 family.</text>
</comment>
<evidence type="ECO:0000256" key="2">
    <source>
        <dbReference type="ARBA" id="ARBA00004123"/>
    </source>
</evidence>
<evidence type="ECO:0000256" key="4">
    <source>
        <dbReference type="ARBA" id="ARBA00006958"/>
    </source>
</evidence>
<dbReference type="OMA" id="IFRPRIN"/>
<dbReference type="AlphaFoldDB" id="A0A3M6UKH6"/>
<evidence type="ECO:0000256" key="3">
    <source>
        <dbReference type="ARBA" id="ARBA00004496"/>
    </source>
</evidence>
<dbReference type="PANTHER" id="PTHR22930:SF289">
    <property type="entry name" value="DDE TNP4 DOMAIN-CONTAINING PROTEIN-RELATED"/>
    <property type="match status" value="1"/>
</dbReference>
<dbReference type="PRINTS" id="PR02086">
    <property type="entry name" value="PUTNUCHARBI1"/>
</dbReference>
<evidence type="ECO:0000256" key="1">
    <source>
        <dbReference type="ARBA" id="ARBA00001968"/>
    </source>
</evidence>
<keyword evidence="6" id="KW-0963">Cytoplasm</keyword>
<dbReference type="GO" id="GO:0046872">
    <property type="term" value="F:metal ion binding"/>
    <property type="evidence" value="ECO:0007669"/>
    <property type="project" value="UniProtKB-KW"/>
</dbReference>